<evidence type="ECO:0000256" key="1">
    <source>
        <dbReference type="ARBA" id="ARBA00007150"/>
    </source>
</evidence>
<keyword evidence="6 7" id="KW-0472">Membrane</keyword>
<name>A0A0H3G1U7_ZYMMA</name>
<dbReference type="PANTHER" id="PTHR30589">
    <property type="entry name" value="PROLIPOPROTEIN DIACYLGLYCERYL TRANSFERASE"/>
    <property type="match status" value="1"/>
</dbReference>
<feature type="transmembrane region" description="Helical" evidence="7">
    <location>
        <begin position="225"/>
        <end position="243"/>
    </location>
</feature>
<evidence type="ECO:0000256" key="2">
    <source>
        <dbReference type="ARBA" id="ARBA00022475"/>
    </source>
</evidence>
<dbReference type="Pfam" id="PF01790">
    <property type="entry name" value="LGT"/>
    <property type="match status" value="1"/>
</dbReference>
<evidence type="ECO:0000256" key="7">
    <source>
        <dbReference type="HAMAP-Rule" id="MF_01147"/>
    </source>
</evidence>
<keyword evidence="4 7" id="KW-0812">Transmembrane</keyword>
<dbReference type="KEGG" id="zmm:Zmob_0846"/>
<dbReference type="InterPro" id="IPR001640">
    <property type="entry name" value="Lgt"/>
</dbReference>
<gene>
    <name evidence="7" type="primary">lgt</name>
    <name evidence="8" type="ordered locus">Zmob_0846</name>
</gene>
<dbReference type="HOGENOM" id="CLU_013386_1_0_5"/>
<feature type="transmembrane region" description="Helical" evidence="7">
    <location>
        <begin position="78"/>
        <end position="97"/>
    </location>
</feature>
<dbReference type="GO" id="GO:0008961">
    <property type="term" value="F:phosphatidylglycerol-prolipoprotein diacylglyceryl transferase activity"/>
    <property type="evidence" value="ECO:0007669"/>
    <property type="project" value="UniProtKB-UniRule"/>
</dbReference>
<feature type="transmembrane region" description="Helical" evidence="7">
    <location>
        <begin position="12"/>
        <end position="33"/>
    </location>
</feature>
<evidence type="ECO:0000256" key="6">
    <source>
        <dbReference type="ARBA" id="ARBA00023136"/>
    </source>
</evidence>
<accession>A0A0H3G1U7</accession>
<keyword evidence="3 7" id="KW-0808">Transferase</keyword>
<dbReference type="HAMAP" id="MF_01147">
    <property type="entry name" value="Lgt"/>
    <property type="match status" value="1"/>
</dbReference>
<dbReference type="eggNOG" id="COG0682">
    <property type="taxonomic scope" value="Bacteria"/>
</dbReference>
<dbReference type="Proteomes" id="UP000001494">
    <property type="component" value="Chromosome"/>
</dbReference>
<evidence type="ECO:0000256" key="3">
    <source>
        <dbReference type="ARBA" id="ARBA00022679"/>
    </source>
</evidence>
<dbReference type="OrthoDB" id="871140at2"/>
<dbReference type="AlphaFoldDB" id="A0A0H3G1U7"/>
<dbReference type="EMBL" id="CP002850">
    <property type="protein sequence ID" value="AEH62683.1"/>
    <property type="molecule type" value="Genomic_DNA"/>
</dbReference>
<reference evidence="8 9" key="1">
    <citation type="journal article" date="2011" name="J. Bacteriol.">
        <title>Genome sequence of the ethanol-producing Zymomonas mobilis subsp. mobilis lectotype strain ATCC 10988.</title>
        <authorList>
            <person name="Pappas K.M."/>
            <person name="Kouvelis V.N."/>
            <person name="Saunders E."/>
            <person name="Brettin T.S."/>
            <person name="Bruce D."/>
            <person name="Detter C."/>
            <person name="Balakireva M."/>
            <person name="Han C.S."/>
            <person name="Savvakis G."/>
            <person name="Kyrpides N.C."/>
            <person name="Typas M.A."/>
        </authorList>
    </citation>
    <scope>NUCLEOTIDE SEQUENCE [LARGE SCALE GENOMIC DNA]</scope>
    <source>
        <strain evidence="9">ATCC 10988 / DSM 424 / CCUG 17860 / LMG 404 / NCIMB 8938 / NRRL B-806 / ZM1</strain>
    </source>
</reference>
<comment type="subcellular location">
    <subcellularLocation>
        <location evidence="7">Cell inner membrane</location>
        <topology evidence="7">Multi-pass membrane protein</topology>
    </subcellularLocation>
</comment>
<dbReference type="RefSeq" id="WP_014500742.1">
    <property type="nucleotide sequence ID" value="NC_017262.1"/>
</dbReference>
<feature type="transmembrane region" description="Helical" evidence="7">
    <location>
        <begin position="45"/>
        <end position="63"/>
    </location>
</feature>
<dbReference type="PROSITE" id="PS01311">
    <property type="entry name" value="LGT"/>
    <property type="match status" value="1"/>
</dbReference>
<dbReference type="GO" id="GO:0005886">
    <property type="term" value="C:plasma membrane"/>
    <property type="evidence" value="ECO:0007669"/>
    <property type="project" value="UniProtKB-SubCell"/>
</dbReference>
<evidence type="ECO:0000313" key="9">
    <source>
        <dbReference type="Proteomes" id="UP000001494"/>
    </source>
</evidence>
<keyword evidence="8" id="KW-0449">Lipoprotein</keyword>
<proteinExistence type="inferred from homology"/>
<organism evidence="8 9">
    <name type="scientific">Zymomonas mobilis subsp. mobilis (strain ATCC 10988 / DSM 424 / LMG 404 / NCIMB 8938 / NRRL B-806 / ZM1)</name>
    <dbReference type="NCBI Taxonomy" id="555217"/>
    <lineage>
        <taxon>Bacteria</taxon>
        <taxon>Pseudomonadati</taxon>
        <taxon>Pseudomonadota</taxon>
        <taxon>Alphaproteobacteria</taxon>
        <taxon>Sphingomonadales</taxon>
        <taxon>Zymomonadaceae</taxon>
        <taxon>Zymomonas</taxon>
    </lineage>
</organism>
<feature type="binding site" evidence="7">
    <location>
        <position position="160"/>
    </location>
    <ligand>
        <name>a 1,2-diacyl-sn-glycero-3-phospho-(1'-sn-glycerol)</name>
        <dbReference type="ChEBI" id="CHEBI:64716"/>
    </ligand>
</feature>
<comment type="function">
    <text evidence="7">Catalyzes the transfer of the diacylglyceryl group from phosphatidylglycerol to the sulfhydryl group of the N-terminal cysteine of a prolipoprotein, the first step in the formation of mature lipoproteins.</text>
</comment>
<comment type="catalytic activity">
    <reaction evidence="7">
        <text>L-cysteinyl-[prolipoprotein] + a 1,2-diacyl-sn-glycero-3-phospho-(1'-sn-glycerol) = an S-1,2-diacyl-sn-glyceryl-L-cysteinyl-[prolipoprotein] + sn-glycerol 1-phosphate + H(+)</text>
        <dbReference type="Rhea" id="RHEA:56712"/>
        <dbReference type="Rhea" id="RHEA-COMP:14679"/>
        <dbReference type="Rhea" id="RHEA-COMP:14680"/>
        <dbReference type="ChEBI" id="CHEBI:15378"/>
        <dbReference type="ChEBI" id="CHEBI:29950"/>
        <dbReference type="ChEBI" id="CHEBI:57685"/>
        <dbReference type="ChEBI" id="CHEBI:64716"/>
        <dbReference type="ChEBI" id="CHEBI:140658"/>
        <dbReference type="EC" id="2.5.1.145"/>
    </reaction>
</comment>
<keyword evidence="5 7" id="KW-1133">Transmembrane helix</keyword>
<evidence type="ECO:0000256" key="5">
    <source>
        <dbReference type="ARBA" id="ARBA00022989"/>
    </source>
</evidence>
<dbReference type="EC" id="2.5.1.145" evidence="7"/>
<keyword evidence="2 7" id="KW-1003">Cell membrane</keyword>
<comment type="pathway">
    <text evidence="7">Protein modification; lipoprotein biosynthesis (diacylglyceryl transfer).</text>
</comment>
<dbReference type="PANTHER" id="PTHR30589:SF0">
    <property type="entry name" value="PHOSPHATIDYLGLYCEROL--PROLIPOPROTEIN DIACYLGLYCERYL TRANSFERASE"/>
    <property type="match status" value="1"/>
</dbReference>
<keyword evidence="7" id="KW-0997">Cell inner membrane</keyword>
<dbReference type="NCBIfam" id="TIGR00544">
    <property type="entry name" value="lgt"/>
    <property type="match status" value="1"/>
</dbReference>
<evidence type="ECO:0000313" key="8">
    <source>
        <dbReference type="EMBL" id="AEH62683.1"/>
    </source>
</evidence>
<feature type="transmembrane region" description="Helical" evidence="7">
    <location>
        <begin position="195"/>
        <end position="213"/>
    </location>
</feature>
<feature type="transmembrane region" description="Helical" evidence="7">
    <location>
        <begin position="255"/>
        <end position="276"/>
    </location>
</feature>
<feature type="transmembrane region" description="Helical" evidence="7">
    <location>
        <begin position="117"/>
        <end position="133"/>
    </location>
</feature>
<sequence>MPFAFIEQMKSVIHFDALGLSPIAFDFGVWHLFGLTLHPLIHWYALAYITGILLAWRYVLFLLKQPGAPMKPEQTDDLVFWSTLGILVGGRLAYVLFYQPAILENPLEIFKLWEGGMSYHGGMIGVFLAIWWVKTTNHLSWLRIADYIGCAAPIGLFLGRLANFVNGELWGRPSTMPWAVIFPQAGALPRHPSQLYEAGLEGILLFAFLNYQFFATKARLHPGKLAGFFLVGYGLSRFIVEWFREPDVQLGTLSWGLTMGQTLTIPMVIAGLLLIITSKKREISL</sequence>
<protein>
    <recommendedName>
        <fullName evidence="7">Phosphatidylglycerol--prolipoprotein diacylglyceryl transferase</fullName>
        <ecNumber evidence="7">2.5.1.145</ecNumber>
    </recommendedName>
</protein>
<dbReference type="UniPathway" id="UPA00664"/>
<dbReference type="GO" id="GO:0042158">
    <property type="term" value="P:lipoprotein biosynthetic process"/>
    <property type="evidence" value="ECO:0007669"/>
    <property type="project" value="UniProtKB-UniRule"/>
</dbReference>
<feature type="transmembrane region" description="Helical" evidence="7">
    <location>
        <begin position="145"/>
        <end position="165"/>
    </location>
</feature>
<comment type="similarity">
    <text evidence="1 7">Belongs to the Lgt family.</text>
</comment>
<evidence type="ECO:0000256" key="4">
    <source>
        <dbReference type="ARBA" id="ARBA00022692"/>
    </source>
</evidence>